<dbReference type="AlphaFoldDB" id="A0A086K9L3"/>
<evidence type="ECO:0000256" key="1">
    <source>
        <dbReference type="SAM" id="MobiDB-lite"/>
    </source>
</evidence>
<dbReference type="EMBL" id="AHZU02000718">
    <property type="protein sequence ID" value="KFG41081.1"/>
    <property type="molecule type" value="Genomic_DNA"/>
</dbReference>
<feature type="compositionally biased region" description="Polar residues" evidence="1">
    <location>
        <begin position="113"/>
        <end position="125"/>
    </location>
</feature>
<gene>
    <name evidence="2" type="ORF">TGDOM2_202065</name>
</gene>
<organism evidence="2 3">
    <name type="scientific">Toxoplasma gondii GAB2-2007-GAL-DOM2</name>
    <dbReference type="NCBI Taxonomy" id="1130820"/>
    <lineage>
        <taxon>Eukaryota</taxon>
        <taxon>Sar</taxon>
        <taxon>Alveolata</taxon>
        <taxon>Apicomplexa</taxon>
        <taxon>Conoidasida</taxon>
        <taxon>Coccidia</taxon>
        <taxon>Eucoccidiorida</taxon>
        <taxon>Eimeriorina</taxon>
        <taxon>Sarcocystidae</taxon>
        <taxon>Toxoplasma</taxon>
    </lineage>
</organism>
<accession>A0A086K9L3</accession>
<comment type="caution">
    <text evidence="2">The sequence shown here is derived from an EMBL/GenBank/DDBJ whole genome shotgun (WGS) entry which is preliminary data.</text>
</comment>
<evidence type="ECO:0000313" key="3">
    <source>
        <dbReference type="Proteomes" id="UP000028837"/>
    </source>
</evidence>
<protein>
    <submittedName>
        <fullName evidence="2">Uncharacterized protein</fullName>
    </submittedName>
</protein>
<sequence>MKECVMNGVVKVMRVTSFQTLEKYSDAFSVKAVVWRDSWRNACTHRHQVMLSSMILHDQTNDLDMKHYCCCMSITCAREFRHSRQRGMTLKVLSRCCRRDESRCRRGGHGEPQTKNGIGSGTRPN</sequence>
<feature type="region of interest" description="Disordered" evidence="1">
    <location>
        <begin position="102"/>
        <end position="125"/>
    </location>
</feature>
<reference evidence="2 3" key="1">
    <citation type="submission" date="2014-02" db="EMBL/GenBank/DDBJ databases">
        <authorList>
            <person name="Sibley D."/>
            <person name="Venepally P."/>
            <person name="Karamycheva S."/>
            <person name="Hadjithomas M."/>
            <person name="Khan A."/>
            <person name="Brunk B."/>
            <person name="Roos D."/>
            <person name="Caler E."/>
            <person name="Lorenzi H."/>
        </authorList>
    </citation>
    <scope>NUCLEOTIDE SEQUENCE [LARGE SCALE GENOMIC DNA]</scope>
    <source>
        <strain evidence="2 3">GAB2-2007-GAL-DOM2</strain>
    </source>
</reference>
<proteinExistence type="predicted"/>
<dbReference type="Proteomes" id="UP000028837">
    <property type="component" value="Unassembled WGS sequence"/>
</dbReference>
<name>A0A086K9L3_TOXGO</name>
<dbReference type="VEuPathDB" id="ToxoDB:TGDOM2_202065"/>
<evidence type="ECO:0000313" key="2">
    <source>
        <dbReference type="EMBL" id="KFG41081.1"/>
    </source>
</evidence>